<evidence type="ECO:0000313" key="2">
    <source>
        <dbReference type="EMBL" id="ASP20093.1"/>
    </source>
</evidence>
<reference evidence="2 3" key="1">
    <citation type="submission" date="2017-07" db="EMBL/GenBank/DDBJ databases">
        <title>Genome Sequence of Antarctobacter heliothermus Strain SMS3 Isolated from a culture of the Diatom Skeletonema marinoi.</title>
        <authorList>
            <person name="Topel M."/>
            <person name="Pinder M.I.M."/>
            <person name="Johansson O.N."/>
            <person name="Kourtchenko O."/>
            <person name="Godhe A."/>
            <person name="Clarke A.K."/>
        </authorList>
    </citation>
    <scope>NUCLEOTIDE SEQUENCE [LARGE SCALE GENOMIC DNA]</scope>
    <source>
        <strain evidence="2 3">SMS3</strain>
    </source>
</reference>
<dbReference type="RefSeq" id="WP_094034230.1">
    <property type="nucleotide sequence ID" value="NZ_CP022540.1"/>
</dbReference>
<evidence type="ECO:0000259" key="1">
    <source>
        <dbReference type="Pfam" id="PF20056"/>
    </source>
</evidence>
<dbReference type="Proteomes" id="UP000203589">
    <property type="component" value="Chromosome"/>
</dbReference>
<dbReference type="OrthoDB" id="7689275at2"/>
<proteinExistence type="predicted"/>
<dbReference type="EMBL" id="CP022540">
    <property type="protein sequence ID" value="ASP20093.1"/>
    <property type="molecule type" value="Genomic_DNA"/>
</dbReference>
<keyword evidence="3" id="KW-1185">Reference proteome</keyword>
<dbReference type="Pfam" id="PF20056">
    <property type="entry name" value="DUF6455"/>
    <property type="match status" value="1"/>
</dbReference>
<dbReference type="KEGG" id="aht:ANTHELSMS3_01394"/>
<organism evidence="2 3">
    <name type="scientific">Antarctobacter heliothermus</name>
    <dbReference type="NCBI Taxonomy" id="74033"/>
    <lineage>
        <taxon>Bacteria</taxon>
        <taxon>Pseudomonadati</taxon>
        <taxon>Pseudomonadota</taxon>
        <taxon>Alphaproteobacteria</taxon>
        <taxon>Rhodobacterales</taxon>
        <taxon>Roseobacteraceae</taxon>
        <taxon>Antarctobacter</taxon>
    </lineage>
</organism>
<sequence length="94" mass="10149">MSNPQPLGDETTHYWRVQRMAKATGVDLVRAVNEGLLSQADWAGLVSRCRGCSWAEGCGHWLDSPGGDTRSLPSPCVNRKRLAALKAATQDTAP</sequence>
<gene>
    <name evidence="2" type="ORF">ANTHELSMS3_01394</name>
</gene>
<dbReference type="AlphaFoldDB" id="A0A222E1R2"/>
<evidence type="ECO:0000313" key="3">
    <source>
        <dbReference type="Proteomes" id="UP000203589"/>
    </source>
</evidence>
<feature type="domain" description="DUF6455" evidence="1">
    <location>
        <begin position="6"/>
        <end position="87"/>
    </location>
</feature>
<protein>
    <recommendedName>
        <fullName evidence="1">DUF6455 domain-containing protein</fullName>
    </recommendedName>
</protein>
<name>A0A222E1R2_9RHOB</name>
<dbReference type="InterPro" id="IPR045601">
    <property type="entry name" value="DUF6455"/>
</dbReference>
<accession>A0A222E1R2</accession>